<organism evidence="2 3">
    <name type="scientific">Chitinasiproducens palmae</name>
    <dbReference type="NCBI Taxonomy" id="1770053"/>
    <lineage>
        <taxon>Bacteria</taxon>
        <taxon>Pseudomonadati</taxon>
        <taxon>Pseudomonadota</taxon>
        <taxon>Betaproteobacteria</taxon>
        <taxon>Burkholderiales</taxon>
        <taxon>Burkholderiaceae</taxon>
        <taxon>Chitinasiproducens</taxon>
    </lineage>
</organism>
<dbReference type="SUPFAM" id="SSF55729">
    <property type="entry name" value="Acyl-CoA N-acyltransferases (Nat)"/>
    <property type="match status" value="1"/>
</dbReference>
<dbReference type="AlphaFoldDB" id="A0A1H2PNE4"/>
<dbReference type="Gene3D" id="3.40.630.30">
    <property type="match status" value="1"/>
</dbReference>
<accession>A0A1H2PNE4</accession>
<dbReference type="PROSITE" id="PS51186">
    <property type="entry name" value="GNAT"/>
    <property type="match status" value="1"/>
</dbReference>
<evidence type="ECO:0000259" key="1">
    <source>
        <dbReference type="PROSITE" id="PS51186"/>
    </source>
</evidence>
<dbReference type="OrthoDB" id="9795206at2"/>
<keyword evidence="3" id="KW-1185">Reference proteome</keyword>
<dbReference type="InterPro" id="IPR000182">
    <property type="entry name" value="GNAT_dom"/>
</dbReference>
<dbReference type="PANTHER" id="PTHR43415:SF6">
    <property type="entry name" value="SPERMIDINE N(1)-ACETYLTRANSFERASE"/>
    <property type="match status" value="1"/>
</dbReference>
<dbReference type="STRING" id="1770053.SAMN05216551_103225"/>
<dbReference type="CDD" id="cd04301">
    <property type="entry name" value="NAT_SF"/>
    <property type="match status" value="1"/>
</dbReference>
<evidence type="ECO:0000313" key="2">
    <source>
        <dbReference type="EMBL" id="SDV47696.1"/>
    </source>
</evidence>
<keyword evidence="2" id="KW-0808">Transferase</keyword>
<dbReference type="EMBL" id="FNLO01000003">
    <property type="protein sequence ID" value="SDV47696.1"/>
    <property type="molecule type" value="Genomic_DNA"/>
</dbReference>
<gene>
    <name evidence="2" type="ORF">SAMN05216551_103225</name>
</gene>
<dbReference type="NCBIfam" id="NF011709">
    <property type="entry name" value="PRK15130.1"/>
    <property type="match status" value="1"/>
</dbReference>
<dbReference type="Proteomes" id="UP000243719">
    <property type="component" value="Unassembled WGS sequence"/>
</dbReference>
<dbReference type="InterPro" id="IPR016181">
    <property type="entry name" value="Acyl_CoA_acyltransferase"/>
</dbReference>
<sequence length="174" mass="20340">MPTPHNEIVRLRPLEQTDLHFVHQLDNDAMIMRYWFEEPFETLSELSRLYDEHVHDQRERRFVVEVNENPNGERVGLVELTEIDHIHRRAEFAIVISPASQGKGYASAATRLAIHYAFNVLNLHKLFLVVDVENAAAIHIYEKAGFEKEGCLRDEFFADGRYRTAWRMAIIHPC</sequence>
<evidence type="ECO:0000313" key="3">
    <source>
        <dbReference type="Proteomes" id="UP000243719"/>
    </source>
</evidence>
<dbReference type="Pfam" id="PF13302">
    <property type="entry name" value="Acetyltransf_3"/>
    <property type="match status" value="1"/>
</dbReference>
<dbReference type="RefSeq" id="WP_091906393.1">
    <property type="nucleotide sequence ID" value="NZ_FNLO01000003.1"/>
</dbReference>
<dbReference type="GO" id="GO:0004145">
    <property type="term" value="F:diamine N-acetyltransferase activity"/>
    <property type="evidence" value="ECO:0007669"/>
    <property type="project" value="TreeGrafter"/>
</dbReference>
<feature type="domain" description="N-acetyltransferase" evidence="1">
    <location>
        <begin position="9"/>
        <end position="173"/>
    </location>
</feature>
<name>A0A1H2PNE4_9BURK</name>
<protein>
    <submittedName>
        <fullName evidence="2">Spermine/spermidine N-acetyltransferase</fullName>
    </submittedName>
</protein>
<proteinExistence type="predicted"/>
<reference evidence="3" key="1">
    <citation type="submission" date="2016-09" db="EMBL/GenBank/DDBJ databases">
        <authorList>
            <person name="Varghese N."/>
            <person name="Submissions S."/>
        </authorList>
    </citation>
    <scope>NUCLEOTIDE SEQUENCE [LARGE SCALE GENOMIC DNA]</scope>
    <source>
        <strain evidence="3">JS23</strain>
    </source>
</reference>
<dbReference type="PANTHER" id="PTHR43415">
    <property type="entry name" value="SPERMIDINE N(1)-ACETYLTRANSFERASE"/>
    <property type="match status" value="1"/>
</dbReference>